<evidence type="ECO:0000256" key="4">
    <source>
        <dbReference type="ARBA" id="ARBA00010441"/>
    </source>
</evidence>
<evidence type="ECO:0000256" key="17">
    <source>
        <dbReference type="RuleBase" id="RU003750"/>
    </source>
</evidence>
<dbReference type="PANTHER" id="PTHR14269">
    <property type="entry name" value="CDP-DIACYLGLYCEROL--GLYCEROL-3-PHOSPHATE 3-PHOSPHATIDYLTRANSFERASE-RELATED"/>
    <property type="match status" value="1"/>
</dbReference>
<comment type="subcellular location">
    <subcellularLocation>
        <location evidence="1">Membrane</location>
        <topology evidence="1">Multi-pass membrane protein</topology>
    </subcellularLocation>
</comment>
<dbReference type="EMBL" id="JARJFB010000065">
    <property type="protein sequence ID" value="MEA0970970.1"/>
    <property type="molecule type" value="Genomic_DNA"/>
</dbReference>
<dbReference type="NCBIfam" id="TIGR00560">
    <property type="entry name" value="pgsA"/>
    <property type="match status" value="1"/>
</dbReference>
<dbReference type="InterPro" id="IPR050324">
    <property type="entry name" value="CDP-alcohol_PTase-I"/>
</dbReference>
<dbReference type="EC" id="2.7.8.5" evidence="5 16"/>
<feature type="transmembrane region" description="Helical" evidence="18">
    <location>
        <begin position="134"/>
        <end position="152"/>
    </location>
</feature>
<keyword evidence="20" id="KW-1185">Reference proteome</keyword>
<name>A0ABU5NCU2_9RICK</name>
<dbReference type="RefSeq" id="WP_322776867.1">
    <property type="nucleotide sequence ID" value="NZ_JARJFB010000065.1"/>
</dbReference>
<evidence type="ECO:0000313" key="19">
    <source>
        <dbReference type="EMBL" id="MEA0970970.1"/>
    </source>
</evidence>
<protein>
    <recommendedName>
        <fullName evidence="6 16">CDP-diacylglycerol--glycerol-3-phosphate 3-phosphatidyltransferase</fullName>
        <ecNumber evidence="5 16">2.7.8.5</ecNumber>
    </recommendedName>
</protein>
<accession>A0ABU5NCU2</accession>
<comment type="catalytic activity">
    <reaction evidence="15">
        <text>a CDP-1,2-diacyl-sn-glycerol + sn-glycerol 3-phosphate = a 1,2-diacyl-sn-glycero-3-phospho-(1'-sn-glycero-3'-phosphate) + CMP + H(+)</text>
        <dbReference type="Rhea" id="RHEA:12593"/>
        <dbReference type="ChEBI" id="CHEBI:15378"/>
        <dbReference type="ChEBI" id="CHEBI:57597"/>
        <dbReference type="ChEBI" id="CHEBI:58332"/>
        <dbReference type="ChEBI" id="CHEBI:60110"/>
        <dbReference type="ChEBI" id="CHEBI:60377"/>
        <dbReference type="EC" id="2.7.8.5"/>
    </reaction>
</comment>
<dbReference type="InterPro" id="IPR004570">
    <property type="entry name" value="Phosphatidylglycerol_P_synth"/>
</dbReference>
<evidence type="ECO:0000256" key="13">
    <source>
        <dbReference type="ARBA" id="ARBA00023209"/>
    </source>
</evidence>
<evidence type="ECO:0000256" key="1">
    <source>
        <dbReference type="ARBA" id="ARBA00004141"/>
    </source>
</evidence>
<evidence type="ECO:0000256" key="16">
    <source>
        <dbReference type="NCBIfam" id="TIGR00560"/>
    </source>
</evidence>
<dbReference type="InterPro" id="IPR048254">
    <property type="entry name" value="CDP_ALCOHOL_P_TRANSF_CS"/>
</dbReference>
<evidence type="ECO:0000256" key="14">
    <source>
        <dbReference type="ARBA" id="ARBA00023264"/>
    </source>
</evidence>
<evidence type="ECO:0000256" key="3">
    <source>
        <dbReference type="ARBA" id="ARBA00005189"/>
    </source>
</evidence>
<comment type="caution">
    <text evidence="19">The sequence shown here is derived from an EMBL/GenBank/DDBJ whole genome shotgun (WGS) entry which is preliminary data.</text>
</comment>
<keyword evidence="12 18" id="KW-0472">Membrane</keyword>
<dbReference type="PIRSF" id="PIRSF000847">
    <property type="entry name" value="Phos_ph_gly_syn"/>
    <property type="match status" value="1"/>
</dbReference>
<gene>
    <name evidence="19" type="ORF">Megvenef_00939</name>
</gene>
<dbReference type="PANTHER" id="PTHR14269:SF62">
    <property type="entry name" value="CDP-DIACYLGLYCEROL--GLYCEROL-3-PHOSPHATE 3-PHOSPHATIDYLTRANSFERASE 1, CHLOROPLASTIC"/>
    <property type="match status" value="1"/>
</dbReference>
<evidence type="ECO:0000256" key="6">
    <source>
        <dbReference type="ARBA" id="ARBA00014944"/>
    </source>
</evidence>
<evidence type="ECO:0000256" key="15">
    <source>
        <dbReference type="ARBA" id="ARBA00048586"/>
    </source>
</evidence>
<dbReference type="Proteomes" id="UP001291687">
    <property type="component" value="Unassembled WGS sequence"/>
</dbReference>
<feature type="transmembrane region" description="Helical" evidence="18">
    <location>
        <begin position="158"/>
        <end position="175"/>
    </location>
</feature>
<dbReference type="PROSITE" id="PS00379">
    <property type="entry name" value="CDP_ALCOHOL_P_TRANSF"/>
    <property type="match status" value="1"/>
</dbReference>
<keyword evidence="9 18" id="KW-0812">Transmembrane</keyword>
<evidence type="ECO:0000256" key="18">
    <source>
        <dbReference type="SAM" id="Phobius"/>
    </source>
</evidence>
<reference evidence="19 20" key="1">
    <citation type="submission" date="2023-03" db="EMBL/GenBank/DDBJ databases">
        <title>Host association and intracellularity evolved multiple times independently in the Rickettsiales.</title>
        <authorList>
            <person name="Castelli M."/>
            <person name="Nardi T."/>
            <person name="Gammuto L."/>
            <person name="Bellinzona G."/>
            <person name="Sabaneyeva E."/>
            <person name="Potekhin A."/>
            <person name="Serra V."/>
            <person name="Petroni G."/>
            <person name="Sassera D."/>
        </authorList>
    </citation>
    <scope>NUCLEOTIDE SEQUENCE [LARGE SCALE GENOMIC DNA]</scope>
    <source>
        <strain evidence="19 20">Sr 2-6</strain>
    </source>
</reference>
<dbReference type="Pfam" id="PF01066">
    <property type="entry name" value="CDP-OH_P_transf"/>
    <property type="match status" value="1"/>
</dbReference>
<evidence type="ECO:0000256" key="7">
    <source>
        <dbReference type="ARBA" id="ARBA00022516"/>
    </source>
</evidence>
<feature type="transmembrane region" description="Helical" evidence="18">
    <location>
        <begin position="33"/>
        <end position="51"/>
    </location>
</feature>
<comment type="similarity">
    <text evidence="4 17">Belongs to the CDP-alcohol phosphatidyltransferase class-I family.</text>
</comment>
<comment type="pathway">
    <text evidence="3">Lipid metabolism.</text>
</comment>
<evidence type="ECO:0000256" key="12">
    <source>
        <dbReference type="ARBA" id="ARBA00023136"/>
    </source>
</evidence>
<keyword evidence="10 18" id="KW-1133">Transmembrane helix</keyword>
<sequence length="182" mass="20258">MQIDKNIPNYLTIIRLVSIPIIVMTFYFEDSKFAHRVGGIVFAFASVTDFFDGYLARRYNIISSFGRMFDPIADKVLVGCVLVMLVKDNRADEIPCLLILAREFVVAGFREFLAQVQVSVPVTRLAKVKTTIQMVAMTMLIVGSVGSGIASLDLIGHISLWIAAILTLVTGYSYLQACSRYF</sequence>
<organism evidence="19 20">
    <name type="scientific">Candidatus Megaera venefica</name>
    <dbReference type="NCBI Taxonomy" id="2055910"/>
    <lineage>
        <taxon>Bacteria</taxon>
        <taxon>Pseudomonadati</taxon>
        <taxon>Pseudomonadota</taxon>
        <taxon>Alphaproteobacteria</taxon>
        <taxon>Rickettsiales</taxon>
        <taxon>Rickettsiaceae</taxon>
        <taxon>Candidatus Megaera</taxon>
    </lineage>
</organism>
<evidence type="ECO:0000256" key="9">
    <source>
        <dbReference type="ARBA" id="ARBA00022692"/>
    </source>
</evidence>
<comment type="pathway">
    <text evidence="2">Phospholipid metabolism; phosphatidylglycerol biosynthesis; phosphatidylglycerol from CDP-diacylglycerol: step 1/2.</text>
</comment>
<evidence type="ECO:0000256" key="8">
    <source>
        <dbReference type="ARBA" id="ARBA00022679"/>
    </source>
</evidence>
<keyword evidence="13" id="KW-0594">Phospholipid biosynthesis</keyword>
<evidence type="ECO:0000256" key="5">
    <source>
        <dbReference type="ARBA" id="ARBA00013170"/>
    </source>
</evidence>
<keyword evidence="7" id="KW-0444">Lipid biosynthesis</keyword>
<evidence type="ECO:0000256" key="11">
    <source>
        <dbReference type="ARBA" id="ARBA00023098"/>
    </source>
</evidence>
<evidence type="ECO:0000256" key="2">
    <source>
        <dbReference type="ARBA" id="ARBA00005042"/>
    </source>
</evidence>
<dbReference type="Gene3D" id="1.20.120.1760">
    <property type="match status" value="1"/>
</dbReference>
<proteinExistence type="inferred from homology"/>
<evidence type="ECO:0000256" key="10">
    <source>
        <dbReference type="ARBA" id="ARBA00022989"/>
    </source>
</evidence>
<keyword evidence="14" id="KW-1208">Phospholipid metabolism</keyword>
<dbReference type="InterPro" id="IPR000462">
    <property type="entry name" value="CDP-OH_P_trans"/>
</dbReference>
<keyword evidence="8 17" id="KW-0808">Transferase</keyword>
<keyword evidence="11" id="KW-0443">Lipid metabolism</keyword>
<evidence type="ECO:0000313" key="20">
    <source>
        <dbReference type="Proteomes" id="UP001291687"/>
    </source>
</evidence>
<feature type="transmembrane region" description="Helical" evidence="18">
    <location>
        <begin position="7"/>
        <end position="27"/>
    </location>
</feature>
<dbReference type="InterPro" id="IPR043130">
    <property type="entry name" value="CDP-OH_PTrfase_TM_dom"/>
</dbReference>